<dbReference type="Proteomes" id="UP001153555">
    <property type="component" value="Unassembled WGS sequence"/>
</dbReference>
<protein>
    <submittedName>
        <fullName evidence="1">RNA-directed DNA polymerase (Reverse transcriptase)-related family protein</fullName>
    </submittedName>
</protein>
<evidence type="ECO:0000313" key="1">
    <source>
        <dbReference type="EMBL" id="CAA0805992.1"/>
    </source>
</evidence>
<gene>
    <name evidence="1" type="ORF">SHERM_00897</name>
</gene>
<keyword evidence="1" id="KW-0808">Transferase</keyword>
<dbReference type="PANTHER" id="PTHR33116">
    <property type="entry name" value="REVERSE TRANSCRIPTASE ZINC-BINDING DOMAIN-CONTAINING PROTEIN-RELATED-RELATED"/>
    <property type="match status" value="1"/>
</dbReference>
<dbReference type="PANTHER" id="PTHR33116:SF86">
    <property type="entry name" value="REVERSE TRANSCRIPTASE DOMAIN-CONTAINING PROTEIN"/>
    <property type="match status" value="1"/>
</dbReference>
<dbReference type="OrthoDB" id="1936608at2759"/>
<keyword evidence="2" id="KW-1185">Reference proteome</keyword>
<dbReference type="EMBL" id="CACSLK010000214">
    <property type="protein sequence ID" value="CAA0805992.1"/>
    <property type="molecule type" value="Genomic_DNA"/>
</dbReference>
<feature type="non-terminal residue" evidence="1">
    <location>
        <position position="116"/>
    </location>
</feature>
<keyword evidence="1" id="KW-0548">Nucleotidyltransferase</keyword>
<sequence>ATESQAYNILHILHSYHCFTGLQVNMAKSTIFFRKNTSQEMQNKCCSILAGIQVHNSARYLGLPLGIGKSKRESFEYILSVVRKRILSWKNKWLSSAGKEVLIKAVLNALPVFAMS</sequence>
<name>A0A9N7MGG5_STRHE</name>
<dbReference type="AlphaFoldDB" id="A0A9N7MGG5"/>
<dbReference type="GO" id="GO:0003964">
    <property type="term" value="F:RNA-directed DNA polymerase activity"/>
    <property type="evidence" value="ECO:0007669"/>
    <property type="project" value="UniProtKB-KW"/>
</dbReference>
<keyword evidence="1" id="KW-0695">RNA-directed DNA polymerase</keyword>
<reference evidence="1" key="1">
    <citation type="submission" date="2019-12" db="EMBL/GenBank/DDBJ databases">
        <authorList>
            <person name="Scholes J."/>
        </authorList>
    </citation>
    <scope>NUCLEOTIDE SEQUENCE</scope>
</reference>
<comment type="caution">
    <text evidence="1">The sequence shown here is derived from an EMBL/GenBank/DDBJ whole genome shotgun (WGS) entry which is preliminary data.</text>
</comment>
<organism evidence="1 2">
    <name type="scientific">Striga hermonthica</name>
    <name type="common">Purple witchweed</name>
    <name type="synonym">Buchnera hermonthica</name>
    <dbReference type="NCBI Taxonomy" id="68872"/>
    <lineage>
        <taxon>Eukaryota</taxon>
        <taxon>Viridiplantae</taxon>
        <taxon>Streptophyta</taxon>
        <taxon>Embryophyta</taxon>
        <taxon>Tracheophyta</taxon>
        <taxon>Spermatophyta</taxon>
        <taxon>Magnoliopsida</taxon>
        <taxon>eudicotyledons</taxon>
        <taxon>Gunneridae</taxon>
        <taxon>Pentapetalae</taxon>
        <taxon>asterids</taxon>
        <taxon>lamiids</taxon>
        <taxon>Lamiales</taxon>
        <taxon>Orobanchaceae</taxon>
        <taxon>Buchnereae</taxon>
        <taxon>Striga</taxon>
    </lineage>
</organism>
<proteinExistence type="predicted"/>
<accession>A0A9N7MGG5</accession>
<evidence type="ECO:0000313" key="2">
    <source>
        <dbReference type="Proteomes" id="UP001153555"/>
    </source>
</evidence>
<feature type="non-terminal residue" evidence="1">
    <location>
        <position position="1"/>
    </location>
</feature>